<feature type="transmembrane region" description="Helical" evidence="1">
    <location>
        <begin position="73"/>
        <end position="95"/>
    </location>
</feature>
<dbReference type="EMBL" id="CP063657">
    <property type="protein sequence ID" value="QOW21746.1"/>
    <property type="molecule type" value="Genomic_DNA"/>
</dbReference>
<keyword evidence="3" id="KW-1185">Reference proteome</keyword>
<evidence type="ECO:0000313" key="2">
    <source>
        <dbReference type="EMBL" id="QOW21746.1"/>
    </source>
</evidence>
<evidence type="ECO:0008006" key="4">
    <source>
        <dbReference type="Google" id="ProtNLM"/>
    </source>
</evidence>
<keyword evidence="1" id="KW-0812">Transmembrane</keyword>
<name>A0A7S6UK19_9GAMM</name>
<protein>
    <recommendedName>
        <fullName evidence="4">ATP synthase subunit I</fullName>
    </recommendedName>
</protein>
<dbReference type="RefSeq" id="WP_194034304.1">
    <property type="nucleotide sequence ID" value="NZ_CP063657.1"/>
</dbReference>
<gene>
    <name evidence="2" type="ORF">INQ42_11015</name>
</gene>
<reference evidence="2 3" key="1">
    <citation type="submission" date="2020-10" db="EMBL/GenBank/DDBJ databases">
        <title>complete genome sequencing of Lysobacter sp. H23M41.</title>
        <authorList>
            <person name="Bae J.-W."/>
            <person name="Lee S.-Y."/>
        </authorList>
    </citation>
    <scope>NUCLEOTIDE SEQUENCE [LARGE SCALE GENOMIC DNA]</scope>
    <source>
        <strain evidence="2 3">H23M41</strain>
    </source>
</reference>
<keyword evidence="1" id="KW-0472">Membrane</keyword>
<feature type="transmembrane region" description="Helical" evidence="1">
    <location>
        <begin position="107"/>
        <end position="130"/>
    </location>
</feature>
<accession>A0A7S6UK19</accession>
<proteinExistence type="predicted"/>
<keyword evidence="1" id="KW-1133">Transmembrane helix</keyword>
<feature type="transmembrane region" description="Helical" evidence="1">
    <location>
        <begin position="136"/>
        <end position="155"/>
    </location>
</feature>
<evidence type="ECO:0000256" key="1">
    <source>
        <dbReference type="SAM" id="Phobius"/>
    </source>
</evidence>
<feature type="transmembrane region" description="Helical" evidence="1">
    <location>
        <begin position="46"/>
        <end position="67"/>
    </location>
</feature>
<evidence type="ECO:0000313" key="3">
    <source>
        <dbReference type="Proteomes" id="UP000593932"/>
    </source>
</evidence>
<organism evidence="2 3">
    <name type="scientific">Novilysobacter avium</name>
    <dbReference type="NCBI Taxonomy" id="2781023"/>
    <lineage>
        <taxon>Bacteria</taxon>
        <taxon>Pseudomonadati</taxon>
        <taxon>Pseudomonadota</taxon>
        <taxon>Gammaproteobacteria</taxon>
        <taxon>Lysobacterales</taxon>
        <taxon>Lysobacteraceae</taxon>
        <taxon>Novilysobacter</taxon>
    </lineage>
</organism>
<dbReference type="Proteomes" id="UP000593932">
    <property type="component" value="Chromosome"/>
</dbReference>
<sequence>MLNRTRQLPPPSAQPIIRRLHWAFICPPSKTEEPSVHDPMSAGRRLAFRAIAFQAGATALTALAFLAHGAQPALAALVGGSALVAGGGLAALVALGGGVKPAGSVLGLMLAGVLVKWLVVFAVLAVGLAGFQLPPLPMLVAVVATMLAYVLAQILNREGVLRE</sequence>